<dbReference type="InterPro" id="IPR052398">
    <property type="entry name" value="Ubiquitin_hydrolase_53/54"/>
</dbReference>
<evidence type="ECO:0000313" key="6">
    <source>
        <dbReference type="Proteomes" id="UP000797356"/>
    </source>
</evidence>
<dbReference type="InterPro" id="IPR001394">
    <property type="entry name" value="Peptidase_C19_UCH"/>
</dbReference>
<feature type="compositionally biased region" description="Low complexity" evidence="3">
    <location>
        <begin position="310"/>
        <end position="319"/>
    </location>
</feature>
<gene>
    <name evidence="5" type="ORF">COCNU_03G002340</name>
</gene>
<comment type="caution">
    <text evidence="5">The sequence shown here is derived from an EMBL/GenBank/DDBJ whole genome shotgun (WGS) entry which is preliminary data.</text>
</comment>
<dbReference type="SUPFAM" id="SSF54001">
    <property type="entry name" value="Cysteine proteinases"/>
    <property type="match status" value="1"/>
</dbReference>
<keyword evidence="2" id="KW-0378">Hydrolase</keyword>
<reference evidence="5" key="2">
    <citation type="submission" date="2019-07" db="EMBL/GenBank/DDBJ databases">
        <authorList>
            <person name="Yang Y."/>
            <person name="Bocs S."/>
            <person name="Baudouin L."/>
        </authorList>
    </citation>
    <scope>NUCLEOTIDE SEQUENCE</scope>
    <source>
        <tissue evidence="5">Spear leaf of Hainan Tall coconut</tissue>
    </source>
</reference>
<dbReference type="InterPro" id="IPR011990">
    <property type="entry name" value="TPR-like_helical_dom_sf"/>
</dbReference>
<evidence type="ECO:0000256" key="1">
    <source>
        <dbReference type="ARBA" id="ARBA00022786"/>
    </source>
</evidence>
<evidence type="ECO:0000256" key="3">
    <source>
        <dbReference type="SAM" id="MobiDB-lite"/>
    </source>
</evidence>
<feature type="domain" description="C2H2-type" evidence="4">
    <location>
        <begin position="404"/>
        <end position="425"/>
    </location>
</feature>
<feature type="region of interest" description="Disordered" evidence="3">
    <location>
        <begin position="953"/>
        <end position="991"/>
    </location>
</feature>
<organism evidence="5 6">
    <name type="scientific">Cocos nucifera</name>
    <name type="common">Coconut palm</name>
    <dbReference type="NCBI Taxonomy" id="13894"/>
    <lineage>
        <taxon>Eukaryota</taxon>
        <taxon>Viridiplantae</taxon>
        <taxon>Streptophyta</taxon>
        <taxon>Embryophyta</taxon>
        <taxon>Tracheophyta</taxon>
        <taxon>Spermatophyta</taxon>
        <taxon>Magnoliopsida</taxon>
        <taxon>Liliopsida</taxon>
        <taxon>Arecaceae</taxon>
        <taxon>Arecoideae</taxon>
        <taxon>Cocoseae</taxon>
        <taxon>Attaleinae</taxon>
        <taxon>Cocos</taxon>
    </lineage>
</organism>
<dbReference type="PANTHER" id="PTHR22975:SF9">
    <property type="entry name" value="ECHINUS SPLICE FORM 3"/>
    <property type="match status" value="1"/>
</dbReference>
<keyword evidence="6" id="KW-1185">Reference proteome</keyword>
<name>A0A8K0I2L3_COCNU</name>
<dbReference type="InterPro" id="IPR006865">
    <property type="entry name" value="DUF629"/>
</dbReference>
<feature type="region of interest" description="Disordered" evidence="3">
    <location>
        <begin position="1185"/>
        <end position="1254"/>
    </location>
</feature>
<dbReference type="Pfam" id="PF04781">
    <property type="entry name" value="DUF627"/>
    <property type="match status" value="1"/>
</dbReference>
<keyword evidence="1" id="KW-0833">Ubl conjugation pathway</keyword>
<evidence type="ECO:0000259" key="4">
    <source>
        <dbReference type="PROSITE" id="PS00028"/>
    </source>
</evidence>
<dbReference type="Gene3D" id="1.25.40.10">
    <property type="entry name" value="Tetratricopeptide repeat domain"/>
    <property type="match status" value="1"/>
</dbReference>
<feature type="region of interest" description="Disordered" evidence="3">
    <location>
        <begin position="1122"/>
        <end position="1153"/>
    </location>
</feature>
<feature type="region of interest" description="Disordered" evidence="3">
    <location>
        <begin position="293"/>
        <end position="341"/>
    </location>
</feature>
<dbReference type="Pfam" id="PF00443">
    <property type="entry name" value="UCH"/>
    <property type="match status" value="1"/>
</dbReference>
<feature type="region of interest" description="Disordered" evidence="3">
    <location>
        <begin position="497"/>
        <end position="540"/>
    </location>
</feature>
<accession>A0A8K0I2L3</accession>
<feature type="compositionally biased region" description="Polar residues" evidence="3">
    <location>
        <begin position="1190"/>
        <end position="1206"/>
    </location>
</feature>
<dbReference type="InterPro" id="IPR038765">
    <property type="entry name" value="Papain-like_cys_pep_sf"/>
</dbReference>
<reference evidence="5" key="1">
    <citation type="journal article" date="2017" name="Gigascience">
        <title>The genome draft of coconut (Cocos nucifera).</title>
        <authorList>
            <person name="Xiao Y."/>
            <person name="Xu P."/>
            <person name="Fan H."/>
            <person name="Baudouin L."/>
            <person name="Xia W."/>
            <person name="Bocs S."/>
            <person name="Xu J."/>
            <person name="Li Q."/>
            <person name="Guo A."/>
            <person name="Zhou L."/>
            <person name="Li J."/>
            <person name="Wu Y."/>
            <person name="Ma Z."/>
            <person name="Armero A."/>
            <person name="Issali A.E."/>
            <person name="Liu N."/>
            <person name="Peng M."/>
            <person name="Yang Y."/>
        </authorList>
    </citation>
    <scope>NUCLEOTIDE SEQUENCE</scope>
    <source>
        <tissue evidence="5">Spear leaf of Hainan Tall coconut</tissue>
    </source>
</reference>
<dbReference type="CDD" id="cd02257">
    <property type="entry name" value="Peptidase_C19"/>
    <property type="match status" value="1"/>
</dbReference>
<protein>
    <recommendedName>
        <fullName evidence="4">C2H2-type domain-containing protein</fullName>
    </recommendedName>
</protein>
<dbReference type="PANTHER" id="PTHR22975">
    <property type="entry name" value="UBIQUITIN SPECIFIC PROTEINASE"/>
    <property type="match status" value="1"/>
</dbReference>
<dbReference type="PROSITE" id="PS00028">
    <property type="entry name" value="ZINC_FINGER_C2H2_1"/>
    <property type="match status" value="1"/>
</dbReference>
<dbReference type="EMBL" id="CM017874">
    <property type="protein sequence ID" value="KAG1334115.1"/>
    <property type="molecule type" value="Genomic_DNA"/>
</dbReference>
<evidence type="ECO:0000313" key="5">
    <source>
        <dbReference type="EMBL" id="KAG1334115.1"/>
    </source>
</evidence>
<feature type="compositionally biased region" description="Low complexity" evidence="3">
    <location>
        <begin position="16"/>
        <end position="37"/>
    </location>
</feature>
<feature type="compositionally biased region" description="Basic and acidic residues" evidence="3">
    <location>
        <begin position="953"/>
        <end position="966"/>
    </location>
</feature>
<dbReference type="InterPro" id="IPR013087">
    <property type="entry name" value="Znf_C2H2_type"/>
</dbReference>
<dbReference type="Gene3D" id="3.90.70.10">
    <property type="entry name" value="Cysteine proteinases"/>
    <property type="match status" value="2"/>
</dbReference>
<feature type="compositionally biased region" description="Basic and acidic residues" evidence="3">
    <location>
        <begin position="974"/>
        <end position="991"/>
    </location>
</feature>
<sequence length="1577" mass="175909">MGHRKRNPQQRPTRPASDAAAAASAASADVSASPAADTPLQSDHKEAPLTAATATATAAAAADEVPAAVKAECERALTALRRGNHKKALRLMRDACLQHESSPLLHRVHGTVQVKVAALLDDSNAKLRHLRAAIDSARRAVALSPFSIEFAHFYANLLYEAATDGRGYDEVIQECERALSIPDPIDPARESLQDEAAYKLSSPEARIDQVRQELRSLSQKSSIASISTTWMKNLGGAAGEEKIRLVTMRRLSDDPMEVRLVPAARRPNEIKKATKTPEERRKEIEVRVAAARLLQQRSPQSGGEDDARAVDSPASSSSSIGHRLAERRKANSRKPASSTDRVDQVRAYWNSMSIEQRLGFLVVSIPELRAHYAALSPKDSFASGILSEALSFAEANGTWRFWLCCRCNEKFMDCDSHMQHVVREHMGSLSPKLQSVLPQEVDGEWIEMLVNGTWKPIDASVAVQMLEEEQLKCRSVVKDVDLDSGSKDKHCTSEYWSAREKSDSSPSSQHGWSKDQDACNGFTMEGRNGDASNFDDVSRRWPLSDDTERGKLLERIQGMFQLLVKHKSLSVRHVNKVIQFAMEEIQGFHSGSLLLSHSLDQSPLCICFLGASQLRKILKFLQELSQSCGLGRYSEKDSNAGDSDTAGQGSEVLDAITLSCDSSNLLLDGRSFSGKIGSGNADNCGSDEGTESAPDTNALFSWLFAGPSSGEQLSAWTRMQEEKSHQSMEILQMLEKEFHLLQSMCEGKCEDLSREEALQTVENLCFEELKRREHAGKIVSQSYEAVLRKRLVEMENEMFNGSRFESDAISDVLKEAQALNVTQFGYDDTLSCMTSRLCDLDSGEDDDWRMHDYLHQTDTCIGVAIQRLKEQSSVELNKTDAQIMRSVTGMQQLELKLGPASTFDYRMVVLPLVKSFLRLHLEDLVDKDAAEKSDAAREAFLAELALDAKKNVNKGGDLKQTNEKSKDKKKNKDYKKVKDTKAVSSKDQRPFHQKTAEQFEFLADGDLLEPEHIVSGDHLKQNAEEFRCRVELEAEEKKLEETLEYQRRIEDEAKKKHLAEQFKNVTMFPNNAVEEPSAINSNPSLDYLASLHNNIPPACLEGIGFGDFHLLEEALHKDHQSFKFNQSRNKSRRLDQRLNSEAQQFSGDHSEKCHETKTDEVRPFAQDNGIPNKVNLNLNGMEKNARPVKSFNNSGPQNIKKTNSQSHFKHKQGTVGTVHDGLVPADQQTDRQAPRRNSSVKLLDGNSGALPSAKENRVHLQYPNEENYGDYTPAMSLDNAQFDHGDNGTDMLRPSHTELDDEERFQADLKKAVRQSLENDYGASSTETAGVPSRDAFGTGLKNAVGEYNCFLNVIIQSLWHLRRFRDEFLKTSSMHVHVGNPCVVCALDDIFIALTKASEEGQREAVAPTSLRIALSNLYPDSKFFQEIMCPDSCFDELLKIVEMNHQLACDLDAGGCGKPNYIHHILSSPPHVFTTVLGWQNTKESVDDISATLAAITTDVDIGVLYRGLDQGSKHSLVSVVCYYGQHYHCFAYEHEQWVMYDDQMVKVIGGWDDVISMCERGHLQPQVLFFEAVN</sequence>
<dbReference type="InterPro" id="IPR006866">
    <property type="entry name" value="DUF627_N"/>
</dbReference>
<feature type="region of interest" description="Disordered" evidence="3">
    <location>
        <begin position="1"/>
        <end position="43"/>
    </location>
</feature>
<dbReference type="Pfam" id="PF04780">
    <property type="entry name" value="DUF629"/>
    <property type="match status" value="1"/>
</dbReference>
<dbReference type="GO" id="GO:0004843">
    <property type="term" value="F:cysteine-type deubiquitinase activity"/>
    <property type="evidence" value="ECO:0007669"/>
    <property type="project" value="InterPro"/>
</dbReference>
<evidence type="ECO:0000256" key="2">
    <source>
        <dbReference type="ARBA" id="ARBA00022801"/>
    </source>
</evidence>
<proteinExistence type="predicted"/>
<dbReference type="OrthoDB" id="205782at2759"/>
<dbReference type="Proteomes" id="UP000797356">
    <property type="component" value="Chromosome 3"/>
</dbReference>
<dbReference type="GO" id="GO:0016579">
    <property type="term" value="P:protein deubiquitination"/>
    <property type="evidence" value="ECO:0007669"/>
    <property type="project" value="InterPro"/>
</dbReference>